<evidence type="ECO:0000313" key="12">
    <source>
        <dbReference type="EMBL" id="WWX21968.1"/>
    </source>
</evidence>
<keyword evidence="13" id="KW-1185">Reference proteome</keyword>
<dbReference type="InterPro" id="IPR054566">
    <property type="entry name" value="ManC/GMP-like_b-helix"/>
</dbReference>
<dbReference type="Gene3D" id="2.60.120.10">
    <property type="entry name" value="Jelly Rolls"/>
    <property type="match status" value="1"/>
</dbReference>
<comment type="similarity">
    <text evidence="1 8">Belongs to the mannose-6-phosphate isomerase type 2 family.</text>
</comment>
<evidence type="ECO:0000256" key="2">
    <source>
        <dbReference type="ARBA" id="ARBA00012387"/>
    </source>
</evidence>
<dbReference type="Pfam" id="PF00483">
    <property type="entry name" value="NTP_transferase"/>
    <property type="match status" value="1"/>
</dbReference>
<feature type="domain" description="Nucleotidyl transferase" evidence="9">
    <location>
        <begin position="6"/>
        <end position="284"/>
    </location>
</feature>
<proteinExistence type="inferred from homology"/>
<feature type="domain" description="Mannose-6-phosphate isomerase type II C-terminal" evidence="10">
    <location>
        <begin position="349"/>
        <end position="463"/>
    </location>
</feature>
<comment type="catalytic activity">
    <reaction evidence="7">
        <text>alpha-D-mannose 1-phosphate + GTP + H(+) = GDP-alpha-D-mannose + diphosphate</text>
        <dbReference type="Rhea" id="RHEA:15229"/>
        <dbReference type="ChEBI" id="CHEBI:15378"/>
        <dbReference type="ChEBI" id="CHEBI:33019"/>
        <dbReference type="ChEBI" id="CHEBI:37565"/>
        <dbReference type="ChEBI" id="CHEBI:57527"/>
        <dbReference type="ChEBI" id="CHEBI:58409"/>
        <dbReference type="EC" id="2.7.7.13"/>
    </reaction>
</comment>
<evidence type="ECO:0000256" key="7">
    <source>
        <dbReference type="ARBA" id="ARBA00047343"/>
    </source>
</evidence>
<dbReference type="InterPro" id="IPR005835">
    <property type="entry name" value="NTP_transferase_dom"/>
</dbReference>
<gene>
    <name evidence="12" type="ORF">V8V93_16175</name>
</gene>
<dbReference type="InterPro" id="IPR014710">
    <property type="entry name" value="RmlC-like_jellyroll"/>
</dbReference>
<keyword evidence="12" id="KW-0413">Isomerase</keyword>
<dbReference type="SUPFAM" id="SSF51182">
    <property type="entry name" value="RmlC-like cupins"/>
    <property type="match status" value="1"/>
</dbReference>
<reference evidence="12 13" key="1">
    <citation type="submission" date="2024-03" db="EMBL/GenBank/DDBJ databases">
        <title>Phenotype and Genome Characterization of a Sulfate-Reducing Bacterium Pseudodesulfovibrio sp. strain 5S69, isolated from Petroleum Reservoir in Tatarstan (Russia).</title>
        <authorList>
            <person name="Bidzhieva S.K."/>
            <person name="Kadnikov V."/>
            <person name="Tourova T.P."/>
            <person name="Samigullina S.R."/>
            <person name="Sokolova D.S."/>
            <person name="Poltaraus A.B."/>
            <person name="Avtukh A.N."/>
            <person name="Tereshina V.M."/>
            <person name="Mardanov A.V."/>
            <person name="Nazina T.N."/>
        </authorList>
    </citation>
    <scope>NUCLEOTIDE SEQUENCE [LARGE SCALE GENOMIC DNA]</scope>
    <source>
        <strain evidence="12 13">5S69</strain>
    </source>
</reference>
<evidence type="ECO:0000256" key="8">
    <source>
        <dbReference type="RuleBase" id="RU004190"/>
    </source>
</evidence>
<dbReference type="InterPro" id="IPR011051">
    <property type="entry name" value="RmlC_Cupin_sf"/>
</dbReference>
<dbReference type="InterPro" id="IPR051161">
    <property type="entry name" value="Mannose-6P_isomerase_type2"/>
</dbReference>
<dbReference type="NCBIfam" id="TIGR01479">
    <property type="entry name" value="GMP_PMI"/>
    <property type="match status" value="1"/>
</dbReference>
<dbReference type="Pfam" id="PF22640">
    <property type="entry name" value="ManC_GMP_beta-helix"/>
    <property type="match status" value="1"/>
</dbReference>
<keyword evidence="4 12" id="KW-0548">Nucleotidyltransferase</keyword>
<organism evidence="12 13">
    <name type="scientific">Pseudodesulfovibrio methanolicus</name>
    <dbReference type="NCBI Taxonomy" id="3126690"/>
    <lineage>
        <taxon>Bacteria</taxon>
        <taxon>Pseudomonadati</taxon>
        <taxon>Thermodesulfobacteriota</taxon>
        <taxon>Desulfovibrionia</taxon>
        <taxon>Desulfovibrionales</taxon>
        <taxon>Desulfovibrionaceae</taxon>
    </lineage>
</organism>
<dbReference type="CDD" id="cd02213">
    <property type="entry name" value="cupin_PMI_typeII_C"/>
    <property type="match status" value="1"/>
</dbReference>
<dbReference type="PANTHER" id="PTHR46390:SF1">
    <property type="entry name" value="MANNOSE-1-PHOSPHATE GUANYLYLTRANSFERASE"/>
    <property type="match status" value="1"/>
</dbReference>
<dbReference type="GO" id="GO:0004475">
    <property type="term" value="F:mannose-1-phosphate guanylyltransferase (GTP) activity"/>
    <property type="evidence" value="ECO:0007669"/>
    <property type="project" value="UniProtKB-EC"/>
</dbReference>
<dbReference type="InterPro" id="IPR006375">
    <property type="entry name" value="Man1P_GuaTrfase/Man6P_Isoase"/>
</dbReference>
<dbReference type="Proteomes" id="UP001385389">
    <property type="component" value="Chromosome"/>
</dbReference>
<evidence type="ECO:0000259" key="11">
    <source>
        <dbReference type="Pfam" id="PF22640"/>
    </source>
</evidence>
<dbReference type="SUPFAM" id="SSF53448">
    <property type="entry name" value="Nucleotide-diphospho-sugar transferases"/>
    <property type="match status" value="1"/>
</dbReference>
<dbReference type="Gene3D" id="3.90.550.10">
    <property type="entry name" value="Spore Coat Polysaccharide Biosynthesis Protein SpsA, Chain A"/>
    <property type="match status" value="1"/>
</dbReference>
<dbReference type="GO" id="GO:0004476">
    <property type="term" value="F:mannose-6-phosphate isomerase activity"/>
    <property type="evidence" value="ECO:0007669"/>
    <property type="project" value="UniProtKB-EC"/>
</dbReference>
<dbReference type="EMBL" id="CP146609">
    <property type="protein sequence ID" value="WWX21968.1"/>
    <property type="molecule type" value="Genomic_DNA"/>
</dbReference>
<dbReference type="CDD" id="cd02509">
    <property type="entry name" value="GDP-M1P_Guanylyltransferase"/>
    <property type="match status" value="1"/>
</dbReference>
<dbReference type="InterPro" id="IPR029044">
    <property type="entry name" value="Nucleotide-diphossugar_trans"/>
</dbReference>
<keyword evidence="5" id="KW-0547">Nucleotide-binding</keyword>
<evidence type="ECO:0000259" key="9">
    <source>
        <dbReference type="Pfam" id="PF00483"/>
    </source>
</evidence>
<dbReference type="InterPro" id="IPR049577">
    <property type="entry name" value="GMPP_N"/>
</dbReference>
<name>A0ABZ2ITM4_9BACT</name>
<dbReference type="PANTHER" id="PTHR46390">
    <property type="entry name" value="MANNOSE-1-PHOSPHATE GUANYLYLTRANSFERASE"/>
    <property type="match status" value="1"/>
</dbReference>
<protein>
    <recommendedName>
        <fullName evidence="2">mannose-1-phosphate guanylyltransferase</fullName>
        <ecNumber evidence="2">2.7.7.13</ecNumber>
    </recommendedName>
</protein>
<evidence type="ECO:0000256" key="6">
    <source>
        <dbReference type="ARBA" id="ARBA00023134"/>
    </source>
</evidence>
<dbReference type="RefSeq" id="WP_338667642.1">
    <property type="nucleotide sequence ID" value="NZ_CP146609.1"/>
</dbReference>
<keyword evidence="6" id="KW-0342">GTP-binding</keyword>
<evidence type="ECO:0000256" key="5">
    <source>
        <dbReference type="ARBA" id="ARBA00022741"/>
    </source>
</evidence>
<feature type="domain" description="MannoseP isomerase/GMP-like beta-helix" evidence="11">
    <location>
        <begin position="291"/>
        <end position="345"/>
    </location>
</feature>
<accession>A0ABZ2ITM4</accession>
<evidence type="ECO:0000256" key="4">
    <source>
        <dbReference type="ARBA" id="ARBA00022695"/>
    </source>
</evidence>
<keyword evidence="3 12" id="KW-0808">Transferase</keyword>
<evidence type="ECO:0000256" key="1">
    <source>
        <dbReference type="ARBA" id="ARBA00006115"/>
    </source>
</evidence>
<sequence>MNSLQPVILCGGEGTRLWPLSRTLYPKQFIEVSEGRVLFADAVARCMSLPEAEEPIVVCNNEHRFLVAEQLRKLGTSGRMVLEPFGRNTAPAAAVAALMEHGGDPVLLIMPADHSIADGEAFARAVALGYERAAQGHFVCFGVVPDHPHTGYGYIRKGQSAAGGVSAVDSFVEKPKREVAEEYLKSGEYLWNSGIFLFKASSYLDALAAHAPDILKNCRTAVENSYQDLDFIRLGEEEFGQCPSDSIDYAVMEKVGDIEVVPIDMDWRDLGSWKSLHDMHPSDEAGNSLLGDVVAEDTGNCYVRSSSRLVVTLGLRDTTVVETPDAVFVAANDKLDNMKSVIHRLKEAGRPETEAHKIVYRPWGSFESISADNRFQVKRIIVKPGEVLSLQKHFHRAEHWVVVKGTARIVNGENESILCEDESTYIPLGNIHRLENPGKIPLELIEVQTGSYLGEDDIVRLEDKYKR</sequence>
<evidence type="ECO:0000313" key="13">
    <source>
        <dbReference type="Proteomes" id="UP001385389"/>
    </source>
</evidence>
<dbReference type="InterPro" id="IPR001538">
    <property type="entry name" value="Man6P_isomerase-2_C"/>
</dbReference>
<evidence type="ECO:0000259" key="10">
    <source>
        <dbReference type="Pfam" id="PF01050"/>
    </source>
</evidence>
<dbReference type="Pfam" id="PF01050">
    <property type="entry name" value="MannoseP_isomer"/>
    <property type="match status" value="1"/>
</dbReference>
<evidence type="ECO:0000256" key="3">
    <source>
        <dbReference type="ARBA" id="ARBA00022679"/>
    </source>
</evidence>
<dbReference type="EC" id="2.7.7.13" evidence="2"/>